<evidence type="ECO:0000256" key="7">
    <source>
        <dbReference type="ARBA" id="ARBA00049119"/>
    </source>
</evidence>
<evidence type="ECO:0000256" key="4">
    <source>
        <dbReference type="ARBA" id="ARBA00022692"/>
    </source>
</evidence>
<dbReference type="AlphaFoldDB" id="A0A1N6MC18"/>
<feature type="transmembrane region" description="Helical" evidence="10">
    <location>
        <begin position="51"/>
        <end position="71"/>
    </location>
</feature>
<feature type="transmembrane region" description="Helical" evidence="10">
    <location>
        <begin position="154"/>
        <end position="172"/>
    </location>
</feature>
<dbReference type="EMBL" id="LT669780">
    <property type="protein sequence ID" value="SIP56074.1"/>
    <property type="molecule type" value="mRNA"/>
</dbReference>
<dbReference type="GO" id="GO:0005366">
    <property type="term" value="F:myo-inositol:proton symporter activity"/>
    <property type="evidence" value="ECO:0007669"/>
    <property type="project" value="TreeGrafter"/>
</dbReference>
<name>A0A1N6MC18_9ASCO</name>
<evidence type="ECO:0000256" key="6">
    <source>
        <dbReference type="ARBA" id="ARBA00023136"/>
    </source>
</evidence>
<dbReference type="CDD" id="cd17360">
    <property type="entry name" value="MFS_HMIT_like"/>
    <property type="match status" value="1"/>
</dbReference>
<dbReference type="Gene3D" id="1.20.1250.20">
    <property type="entry name" value="MFS general substrate transporter like domains"/>
    <property type="match status" value="1"/>
</dbReference>
<feature type="transmembrane region" description="Helical" evidence="10">
    <location>
        <begin position="125"/>
        <end position="148"/>
    </location>
</feature>
<accession>A0A1N6MC18</accession>
<evidence type="ECO:0000256" key="1">
    <source>
        <dbReference type="ARBA" id="ARBA00004141"/>
    </source>
</evidence>
<dbReference type="FunFam" id="1.20.1250.20:FF:000073">
    <property type="entry name" value="MFS myo-inositol transporter, putative"/>
    <property type="match status" value="1"/>
</dbReference>
<evidence type="ECO:0000256" key="2">
    <source>
        <dbReference type="ARBA" id="ARBA00010992"/>
    </source>
</evidence>
<dbReference type="GO" id="GO:0016020">
    <property type="term" value="C:membrane"/>
    <property type="evidence" value="ECO:0007669"/>
    <property type="project" value="UniProtKB-SubCell"/>
</dbReference>
<keyword evidence="6 10" id="KW-0472">Membrane</keyword>
<evidence type="ECO:0000256" key="3">
    <source>
        <dbReference type="ARBA" id="ARBA00022448"/>
    </source>
</evidence>
<gene>
    <name evidence="12" type="ORF">YAPH0_S1-23970g</name>
</gene>
<dbReference type="PANTHER" id="PTHR48020:SF12">
    <property type="entry name" value="PROTON MYO-INOSITOL COTRANSPORTER"/>
    <property type="match status" value="1"/>
</dbReference>
<comment type="subcellular location">
    <subcellularLocation>
        <location evidence="1">Membrane</location>
        <topology evidence="1">Multi-pass membrane protein</topology>
    </subcellularLocation>
</comment>
<dbReference type="InterPro" id="IPR020846">
    <property type="entry name" value="MFS_dom"/>
</dbReference>
<evidence type="ECO:0000256" key="9">
    <source>
        <dbReference type="SAM" id="MobiDB-lite"/>
    </source>
</evidence>
<dbReference type="PRINTS" id="PR00171">
    <property type="entry name" value="SUGRTRNSPORT"/>
</dbReference>
<reference evidence="12" key="1">
    <citation type="submission" date="2016-11" db="EMBL/GenBank/DDBJ databases">
        <title>Characterization of hexose transporters in Yarrowia lipolytica reveals new groups of Sugar Porters involved in yeast growth.</title>
        <authorList>
            <person name="Lazar Z."/>
            <person name="Neuveglise C."/>
            <person name="Rossignol T."/>
            <person name="Devillers H."/>
            <person name="Morin N."/>
            <person name="Robak M."/>
            <person name="Nicaud J.M."/>
            <person name="Crutz-Le Coq A.M."/>
        </authorList>
    </citation>
    <scope>NUCLEOTIDE SEQUENCE</scope>
    <source>
        <strain evidence="12">CBS 10407</strain>
    </source>
</reference>
<sequence>MSLDKSHPVAKSGSSSSSSVDEDTHIMSGMGDPQAEPTEPFTEGNLEAEKISPFVFVLVSLASISGFLFGYDTGYVSGALVVIKEDLGKVLSNGDKELITAATSLGALLGGVIAGALCDFFGRKWVITFANILFLVGAAIQCGAHAVWTMIGGRFVMGWGVGIASLCAPLYISELAPSRIRGRLVVLNVLAITGGQLVAYGIGAGMAHVNQGWRILVGLSMVPAFVQMVIFFFMPETPRYLVRKNKLEEAKAVLSKTYCTNDEALLDRKLDELLLYNSYNQSGLSTTERAKTTIRELYFTPSNLRALIIACGLQGIQQFCGFNSLMYFSATIFEVVGFDNATAVSIIVAGTNFVFTIVAFMVIDRIGRRRILLGTIWGMSLGLIINAIAFHFLDKEKENNPTHELDKDNVSDWAYVVLVAQLVYVAFYATGIGNVPWQQSELFPISVRGVGTGMATATNWAGSLVVSSTFLTMLENITPTGTFSFYAGLCALGQVFVFFVYPETSGLDLEQIQKLLTGGFNIKESVRLSNEAKKGYKK</sequence>
<feature type="transmembrane region" description="Helical" evidence="10">
    <location>
        <begin position="413"/>
        <end position="437"/>
    </location>
</feature>
<comment type="catalytic activity">
    <reaction evidence="7">
        <text>myo-inositol(out) + H(+)(out) = myo-inositol(in) + H(+)(in)</text>
        <dbReference type="Rhea" id="RHEA:60364"/>
        <dbReference type="ChEBI" id="CHEBI:15378"/>
        <dbReference type="ChEBI" id="CHEBI:17268"/>
    </reaction>
</comment>
<feature type="region of interest" description="Disordered" evidence="9">
    <location>
        <begin position="1"/>
        <end position="41"/>
    </location>
</feature>
<evidence type="ECO:0000256" key="10">
    <source>
        <dbReference type="SAM" id="Phobius"/>
    </source>
</evidence>
<dbReference type="PROSITE" id="PS00216">
    <property type="entry name" value="SUGAR_TRANSPORT_1"/>
    <property type="match status" value="1"/>
</dbReference>
<protein>
    <submittedName>
        <fullName evidence="12">Putative sugar porter</fullName>
    </submittedName>
</protein>
<comment type="similarity">
    <text evidence="2 8">Belongs to the major facilitator superfamily. Sugar transporter (TC 2.A.1.1) family.</text>
</comment>
<dbReference type="NCBIfam" id="TIGR00879">
    <property type="entry name" value="SP"/>
    <property type="match status" value="1"/>
</dbReference>
<feature type="transmembrane region" description="Helical" evidence="10">
    <location>
        <begin position="449"/>
        <end position="471"/>
    </location>
</feature>
<dbReference type="InterPro" id="IPR050814">
    <property type="entry name" value="Myo-inositol_Transporter"/>
</dbReference>
<feature type="transmembrane region" description="Helical" evidence="10">
    <location>
        <begin position="370"/>
        <end position="393"/>
    </location>
</feature>
<proteinExistence type="evidence at transcript level"/>
<dbReference type="PROSITE" id="PS50850">
    <property type="entry name" value="MFS"/>
    <property type="match status" value="1"/>
</dbReference>
<dbReference type="InterPro" id="IPR005829">
    <property type="entry name" value="Sugar_transporter_CS"/>
</dbReference>
<evidence type="ECO:0000256" key="8">
    <source>
        <dbReference type="RuleBase" id="RU003346"/>
    </source>
</evidence>
<feature type="transmembrane region" description="Helical" evidence="10">
    <location>
        <begin position="98"/>
        <end position="118"/>
    </location>
</feature>
<evidence type="ECO:0000313" key="12">
    <source>
        <dbReference type="EMBL" id="SIP56074.1"/>
    </source>
</evidence>
<keyword evidence="5 10" id="KW-1133">Transmembrane helix</keyword>
<dbReference type="InterPro" id="IPR036259">
    <property type="entry name" value="MFS_trans_sf"/>
</dbReference>
<evidence type="ECO:0000259" key="11">
    <source>
        <dbReference type="PROSITE" id="PS50850"/>
    </source>
</evidence>
<feature type="transmembrane region" description="Helical" evidence="10">
    <location>
        <begin position="184"/>
        <end position="207"/>
    </location>
</feature>
<evidence type="ECO:0000256" key="5">
    <source>
        <dbReference type="ARBA" id="ARBA00022989"/>
    </source>
</evidence>
<dbReference type="PANTHER" id="PTHR48020">
    <property type="entry name" value="PROTON MYO-INOSITOL COTRANSPORTER"/>
    <property type="match status" value="1"/>
</dbReference>
<feature type="transmembrane region" description="Helical" evidence="10">
    <location>
        <begin position="483"/>
        <end position="501"/>
    </location>
</feature>
<dbReference type="InterPro" id="IPR003663">
    <property type="entry name" value="Sugar/inositol_transpt"/>
</dbReference>
<dbReference type="SUPFAM" id="SSF103473">
    <property type="entry name" value="MFS general substrate transporter"/>
    <property type="match status" value="1"/>
</dbReference>
<feature type="transmembrane region" description="Helical" evidence="10">
    <location>
        <begin position="341"/>
        <end position="363"/>
    </location>
</feature>
<dbReference type="InterPro" id="IPR005828">
    <property type="entry name" value="MFS_sugar_transport-like"/>
</dbReference>
<feature type="domain" description="Major facilitator superfamily (MFS) profile" evidence="11">
    <location>
        <begin position="58"/>
        <end position="505"/>
    </location>
</feature>
<organism evidence="12">
    <name type="scientific">Yarrowia phangngaensis</name>
    <dbReference type="NCBI Taxonomy" id="444778"/>
    <lineage>
        <taxon>Eukaryota</taxon>
        <taxon>Fungi</taxon>
        <taxon>Dikarya</taxon>
        <taxon>Ascomycota</taxon>
        <taxon>Saccharomycotina</taxon>
        <taxon>Dipodascomycetes</taxon>
        <taxon>Dipodascales</taxon>
        <taxon>Dipodascales incertae sedis</taxon>
        <taxon>Yarrowia</taxon>
    </lineage>
</organism>
<dbReference type="Pfam" id="PF00083">
    <property type="entry name" value="Sugar_tr"/>
    <property type="match status" value="1"/>
</dbReference>
<dbReference type="GO" id="GO:1904679">
    <property type="term" value="P:myo-inositol import across plasma membrane"/>
    <property type="evidence" value="ECO:0007669"/>
    <property type="project" value="TreeGrafter"/>
</dbReference>
<keyword evidence="3 8" id="KW-0813">Transport</keyword>
<feature type="transmembrane region" description="Helical" evidence="10">
    <location>
        <begin position="213"/>
        <end position="234"/>
    </location>
</feature>
<keyword evidence="4 10" id="KW-0812">Transmembrane</keyword>